<proteinExistence type="predicted"/>
<feature type="transmembrane region" description="Helical" evidence="1">
    <location>
        <begin position="12"/>
        <end position="34"/>
    </location>
</feature>
<dbReference type="AlphaFoldDB" id="A0A381QGG1"/>
<evidence type="ECO:0000256" key="1">
    <source>
        <dbReference type="SAM" id="Phobius"/>
    </source>
</evidence>
<dbReference type="PROSITE" id="PS51257">
    <property type="entry name" value="PROKAR_LIPOPROTEIN"/>
    <property type="match status" value="1"/>
</dbReference>
<evidence type="ECO:0008006" key="3">
    <source>
        <dbReference type="Google" id="ProtNLM"/>
    </source>
</evidence>
<keyword evidence="1" id="KW-0472">Membrane</keyword>
<keyword evidence="1" id="KW-0812">Transmembrane</keyword>
<evidence type="ECO:0000313" key="2">
    <source>
        <dbReference type="EMBL" id="SUZ77459.1"/>
    </source>
</evidence>
<name>A0A381QGG1_9ZZZZ</name>
<feature type="non-terminal residue" evidence="2">
    <location>
        <position position="141"/>
    </location>
</feature>
<gene>
    <name evidence="2" type="ORF">METZ01_LOCUS30313</name>
</gene>
<sequence length="141" mass="16293">MRNYFINARATHWLLVVILFAVACYLPYLIFGAFPFNTKVNLPEDKIEDLIKNVGLPDYYNLYSDQATEEDKLLEKEAFDSWEGGKCRFCHSIRKDDRARMAPSLYRILGKPAAVGENFTYSTALIEMRNNGLIWTPETID</sequence>
<dbReference type="InterPro" id="IPR036909">
    <property type="entry name" value="Cyt_c-like_dom_sf"/>
</dbReference>
<dbReference type="Gene3D" id="1.10.760.10">
    <property type="entry name" value="Cytochrome c-like domain"/>
    <property type="match status" value="1"/>
</dbReference>
<dbReference type="SUPFAM" id="SSF46626">
    <property type="entry name" value="Cytochrome c"/>
    <property type="match status" value="1"/>
</dbReference>
<protein>
    <recommendedName>
        <fullName evidence="3">Cytochrome c domain-containing protein</fullName>
    </recommendedName>
</protein>
<keyword evidence="1" id="KW-1133">Transmembrane helix</keyword>
<dbReference type="EMBL" id="UINC01001317">
    <property type="protein sequence ID" value="SUZ77459.1"/>
    <property type="molecule type" value="Genomic_DNA"/>
</dbReference>
<organism evidence="2">
    <name type="scientific">marine metagenome</name>
    <dbReference type="NCBI Taxonomy" id="408172"/>
    <lineage>
        <taxon>unclassified sequences</taxon>
        <taxon>metagenomes</taxon>
        <taxon>ecological metagenomes</taxon>
    </lineage>
</organism>
<accession>A0A381QGG1</accession>
<dbReference type="GO" id="GO:0020037">
    <property type="term" value="F:heme binding"/>
    <property type="evidence" value="ECO:0007669"/>
    <property type="project" value="InterPro"/>
</dbReference>
<reference evidence="2" key="1">
    <citation type="submission" date="2018-05" db="EMBL/GenBank/DDBJ databases">
        <authorList>
            <person name="Lanie J.A."/>
            <person name="Ng W.-L."/>
            <person name="Kazmierczak K.M."/>
            <person name="Andrzejewski T.M."/>
            <person name="Davidsen T.M."/>
            <person name="Wayne K.J."/>
            <person name="Tettelin H."/>
            <person name="Glass J.I."/>
            <person name="Rusch D."/>
            <person name="Podicherti R."/>
            <person name="Tsui H.-C.T."/>
            <person name="Winkler M.E."/>
        </authorList>
    </citation>
    <scope>NUCLEOTIDE SEQUENCE</scope>
</reference>
<dbReference type="GO" id="GO:0009055">
    <property type="term" value="F:electron transfer activity"/>
    <property type="evidence" value="ECO:0007669"/>
    <property type="project" value="InterPro"/>
</dbReference>